<dbReference type="InterPro" id="IPR029062">
    <property type="entry name" value="Class_I_gatase-like"/>
</dbReference>
<keyword evidence="2" id="KW-1185">Reference proteome</keyword>
<dbReference type="EMBL" id="LLYW01000027">
    <property type="protein sequence ID" value="KUH32966.1"/>
    <property type="molecule type" value="Genomic_DNA"/>
</dbReference>
<organism evidence="1 2">
    <name type="scientific">Thermococcus celericrescens</name>
    <dbReference type="NCBI Taxonomy" id="227598"/>
    <lineage>
        <taxon>Archaea</taxon>
        <taxon>Methanobacteriati</taxon>
        <taxon>Methanobacteriota</taxon>
        <taxon>Thermococci</taxon>
        <taxon>Thermococcales</taxon>
        <taxon>Thermococcaceae</taxon>
        <taxon>Thermococcus</taxon>
    </lineage>
</organism>
<dbReference type="AlphaFoldDB" id="A0A100XX73"/>
<accession>A0A100XX73</accession>
<name>A0A100XX73_9EURY</name>
<dbReference type="OrthoDB" id="95978at2157"/>
<gene>
    <name evidence="1" type="ORF">APY94_07940</name>
</gene>
<proteinExistence type="predicted"/>
<sequence length="344" mass="38065">MKKILSAALSLLVLFSLMAMIGPPSVSAKLLTDYNVLILKNSDAWGTPAVEDTLTDMGVPYDVMTSTELQSKTSQDLIDTYDMIVIVSDQRQRFYDEIGSQMDKLEEYVRAGNVLEIHAANWGWGGGLWTTPLPGGVEIRKSYSSHDYVLANSTTLTSSYASHGYFVDLPANAEIITVQAPLGTPDNTKPSTVLYSLGSGKVFVTGLTIEYSVARMGSDWAAFYKEMVTLNLGYSTPAPVVSSRRVSFMMLNFYYYRRYTALLEKYNALYLEAVEGGLDNETLIETLMMAQGYNSTAAEYYTNASRYGPVLGNLRKLQILPDMREAALHQKQAVKTLKDAMAEP</sequence>
<evidence type="ECO:0000313" key="2">
    <source>
        <dbReference type="Proteomes" id="UP000053462"/>
    </source>
</evidence>
<dbReference type="SUPFAM" id="SSF52317">
    <property type="entry name" value="Class I glutamine amidotransferase-like"/>
    <property type="match status" value="1"/>
</dbReference>
<reference evidence="1 2" key="1">
    <citation type="submission" date="2015-10" db="EMBL/GenBank/DDBJ databases">
        <title>Draft genome sequence of Thermococcus celericrescens strain DSM 17994.</title>
        <authorList>
            <person name="Hong S.-J."/>
            <person name="Park C.-E."/>
            <person name="Shin J.-H."/>
        </authorList>
    </citation>
    <scope>NUCLEOTIDE SEQUENCE [LARGE SCALE GENOMIC DNA]</scope>
    <source>
        <strain evidence="1 2">DSM 17994</strain>
    </source>
</reference>
<dbReference type="Proteomes" id="UP000053462">
    <property type="component" value="Unassembled WGS sequence"/>
</dbReference>
<comment type="caution">
    <text evidence="1">The sequence shown here is derived from an EMBL/GenBank/DDBJ whole genome shotgun (WGS) entry which is preliminary data.</text>
</comment>
<protein>
    <submittedName>
        <fullName evidence="1">Pyrolysin</fullName>
    </submittedName>
</protein>
<evidence type="ECO:0000313" key="1">
    <source>
        <dbReference type="EMBL" id="KUH32966.1"/>
    </source>
</evidence>